<accession>A0A0E9RFS3</accession>
<evidence type="ECO:0000313" key="1">
    <source>
        <dbReference type="EMBL" id="JAH27667.1"/>
    </source>
</evidence>
<protein>
    <submittedName>
        <fullName evidence="1">Uncharacterized protein</fullName>
    </submittedName>
</protein>
<reference evidence="1" key="1">
    <citation type="submission" date="2014-11" db="EMBL/GenBank/DDBJ databases">
        <authorList>
            <person name="Amaro Gonzalez C."/>
        </authorList>
    </citation>
    <scope>NUCLEOTIDE SEQUENCE</scope>
</reference>
<organism evidence="1">
    <name type="scientific">Anguilla anguilla</name>
    <name type="common">European freshwater eel</name>
    <name type="synonym">Muraena anguilla</name>
    <dbReference type="NCBI Taxonomy" id="7936"/>
    <lineage>
        <taxon>Eukaryota</taxon>
        <taxon>Metazoa</taxon>
        <taxon>Chordata</taxon>
        <taxon>Craniata</taxon>
        <taxon>Vertebrata</taxon>
        <taxon>Euteleostomi</taxon>
        <taxon>Actinopterygii</taxon>
        <taxon>Neopterygii</taxon>
        <taxon>Teleostei</taxon>
        <taxon>Anguilliformes</taxon>
        <taxon>Anguillidae</taxon>
        <taxon>Anguilla</taxon>
    </lineage>
</organism>
<dbReference type="EMBL" id="GBXM01080910">
    <property type="protein sequence ID" value="JAH27667.1"/>
    <property type="molecule type" value="Transcribed_RNA"/>
</dbReference>
<sequence>MKMYILHTENKYNFLIVSAHNIRQ</sequence>
<reference evidence="1" key="2">
    <citation type="journal article" date="2015" name="Fish Shellfish Immunol.">
        <title>Early steps in the European eel (Anguilla anguilla)-Vibrio vulnificus interaction in the gills: Role of the RtxA13 toxin.</title>
        <authorList>
            <person name="Callol A."/>
            <person name="Pajuelo D."/>
            <person name="Ebbesson L."/>
            <person name="Teles M."/>
            <person name="MacKenzie S."/>
            <person name="Amaro C."/>
        </authorList>
    </citation>
    <scope>NUCLEOTIDE SEQUENCE</scope>
</reference>
<proteinExistence type="predicted"/>
<dbReference type="AlphaFoldDB" id="A0A0E9RFS3"/>
<name>A0A0E9RFS3_ANGAN</name>